<keyword evidence="2" id="KW-1185">Reference proteome</keyword>
<dbReference type="EMBL" id="AVOT02003275">
    <property type="protein sequence ID" value="MBW0473031.1"/>
    <property type="molecule type" value="Genomic_DNA"/>
</dbReference>
<gene>
    <name evidence="1" type="ORF">O181_012746</name>
</gene>
<dbReference type="InterPro" id="IPR021109">
    <property type="entry name" value="Peptidase_aspartic_dom_sf"/>
</dbReference>
<proteinExistence type="predicted"/>
<dbReference type="Proteomes" id="UP000765509">
    <property type="component" value="Unassembled WGS sequence"/>
</dbReference>
<sequence>MFYSILSDYGATNSFIAKKFLQKYSLTISKLPKKIPLIILSSSESHSLFLTHHTKYLVELPSFPIFEWDFLVIDTCKGGDLILGFDFLNNFNPSIGWRKGLIAFNTDYENSKGSFIPLSNGLSTNCSTLFVYSRKPSFPISVDIPSINFPPSLLSSRNEGFEEMKDVGENNSISLLQLFHGNVDIPPSSYQDSLENLWDEEEEPKEIQTLMEVSPSVYHYHLDVFPKVKEACIPPYHAITISDWRGLYL</sequence>
<reference evidence="1" key="1">
    <citation type="submission" date="2021-03" db="EMBL/GenBank/DDBJ databases">
        <title>Draft genome sequence of rust myrtle Austropuccinia psidii MF-1, a brazilian biotype.</title>
        <authorList>
            <person name="Quecine M.C."/>
            <person name="Pachon D.M.R."/>
            <person name="Bonatelli M.L."/>
            <person name="Correr F.H."/>
            <person name="Franceschini L.M."/>
            <person name="Leite T.F."/>
            <person name="Margarido G.R.A."/>
            <person name="Almeida C.A."/>
            <person name="Ferrarezi J.A."/>
            <person name="Labate C.A."/>
        </authorList>
    </citation>
    <scope>NUCLEOTIDE SEQUENCE</scope>
    <source>
        <strain evidence="1">MF-1</strain>
    </source>
</reference>
<name>A0A9Q3BYE2_9BASI</name>
<accession>A0A9Q3BYE2</accession>
<evidence type="ECO:0000313" key="2">
    <source>
        <dbReference type="Proteomes" id="UP000765509"/>
    </source>
</evidence>
<comment type="caution">
    <text evidence="1">The sequence shown here is derived from an EMBL/GenBank/DDBJ whole genome shotgun (WGS) entry which is preliminary data.</text>
</comment>
<dbReference type="Pfam" id="PF08284">
    <property type="entry name" value="RVP_2"/>
    <property type="match status" value="1"/>
</dbReference>
<evidence type="ECO:0000313" key="1">
    <source>
        <dbReference type="EMBL" id="MBW0473031.1"/>
    </source>
</evidence>
<dbReference type="Gene3D" id="2.40.70.10">
    <property type="entry name" value="Acid Proteases"/>
    <property type="match status" value="1"/>
</dbReference>
<protein>
    <submittedName>
        <fullName evidence="1">Uncharacterized protein</fullName>
    </submittedName>
</protein>
<organism evidence="1 2">
    <name type="scientific">Austropuccinia psidii MF-1</name>
    <dbReference type="NCBI Taxonomy" id="1389203"/>
    <lineage>
        <taxon>Eukaryota</taxon>
        <taxon>Fungi</taxon>
        <taxon>Dikarya</taxon>
        <taxon>Basidiomycota</taxon>
        <taxon>Pucciniomycotina</taxon>
        <taxon>Pucciniomycetes</taxon>
        <taxon>Pucciniales</taxon>
        <taxon>Sphaerophragmiaceae</taxon>
        <taxon>Austropuccinia</taxon>
    </lineage>
</organism>
<dbReference type="AlphaFoldDB" id="A0A9Q3BYE2"/>